<dbReference type="InterPro" id="IPR001878">
    <property type="entry name" value="Znf_CCHC"/>
</dbReference>
<dbReference type="Pfam" id="PF00098">
    <property type="entry name" value="zf-CCHC"/>
    <property type="match status" value="1"/>
</dbReference>
<dbReference type="InterPro" id="IPR036875">
    <property type="entry name" value="Znf_CCHC_sf"/>
</dbReference>
<comment type="caution">
    <text evidence="6">The sequence shown here is derived from an EMBL/GenBank/DDBJ whole genome shotgun (WGS) entry which is preliminary data.</text>
</comment>
<dbReference type="GO" id="GO:0003723">
    <property type="term" value="F:RNA binding"/>
    <property type="evidence" value="ECO:0007669"/>
    <property type="project" value="UniProtKB-UniRule"/>
</dbReference>
<feature type="domain" description="CCHC-type" evidence="5">
    <location>
        <begin position="241"/>
        <end position="256"/>
    </location>
</feature>
<dbReference type="EMBL" id="BTGU01000009">
    <property type="protein sequence ID" value="GMN39511.1"/>
    <property type="molecule type" value="Genomic_DNA"/>
</dbReference>
<dbReference type="Pfam" id="PF00076">
    <property type="entry name" value="RRM_1"/>
    <property type="match status" value="1"/>
</dbReference>
<feature type="compositionally biased region" description="Basic and acidic residues" evidence="3">
    <location>
        <begin position="79"/>
        <end position="106"/>
    </location>
</feature>
<feature type="compositionally biased region" description="Basic and acidic residues" evidence="3">
    <location>
        <begin position="269"/>
        <end position="288"/>
    </location>
</feature>
<feature type="compositionally biased region" description="Basic and acidic residues" evidence="3">
    <location>
        <begin position="505"/>
        <end position="521"/>
    </location>
</feature>
<keyword evidence="7" id="KW-1185">Reference proteome</keyword>
<dbReference type="Gene3D" id="3.30.70.330">
    <property type="match status" value="1"/>
</dbReference>
<feature type="compositionally biased region" description="Basic residues" evidence="3">
    <location>
        <begin position="414"/>
        <end position="425"/>
    </location>
</feature>
<evidence type="ECO:0000313" key="7">
    <source>
        <dbReference type="Proteomes" id="UP001187192"/>
    </source>
</evidence>
<feature type="compositionally biased region" description="Basic residues" evidence="3">
    <location>
        <begin position="339"/>
        <end position="360"/>
    </location>
</feature>
<feature type="compositionally biased region" description="Low complexity" evidence="3">
    <location>
        <begin position="373"/>
        <end position="413"/>
    </location>
</feature>
<dbReference type="PROSITE" id="PS50158">
    <property type="entry name" value="ZF_CCHC"/>
    <property type="match status" value="1"/>
</dbReference>
<dbReference type="SMART" id="SM00343">
    <property type="entry name" value="ZnF_C2HC"/>
    <property type="match status" value="1"/>
</dbReference>
<dbReference type="SUPFAM" id="SSF54928">
    <property type="entry name" value="RNA-binding domain, RBD"/>
    <property type="match status" value="1"/>
</dbReference>
<feature type="compositionally biased region" description="Basic and acidic residues" evidence="3">
    <location>
        <begin position="219"/>
        <end position="232"/>
    </location>
</feature>
<reference evidence="6" key="1">
    <citation type="submission" date="2023-07" db="EMBL/GenBank/DDBJ databases">
        <title>draft genome sequence of fig (Ficus carica).</title>
        <authorList>
            <person name="Takahashi T."/>
            <person name="Nishimura K."/>
        </authorList>
    </citation>
    <scope>NUCLEOTIDE SEQUENCE</scope>
</reference>
<name>A0AA88A967_FICCA</name>
<keyword evidence="1" id="KW-0479">Metal-binding</keyword>
<sequence length="678" mass="76092">MSLYIGKLSARTRKDELQRIFRKYGQCDVRLKDGYGFVVYDYPPDAENALSALHGRNICGQQLNITWSNKQPRNFQPGRGDRSYESRGRDSSNRKRSNDWRDHRSGFEQPDSDGGRLTSDQEMLDEGRDYHPEDMIGNEYNGEEHRDLREHLPRDAGDVVTKIADNGRWGEQVDDHLNDHDGMPFDHYEPYHGYDRRDKDGIRWRGNSGGSALGSSQEVGRDRDGETVLKRPIDPKFQQNCYSCGALGHKMRDCPRKYSSRGKFIRFDHSQDDDINKSRGGGELERFGSKSQGNTRSNRPSKLRQSTDGWTSNSVKLQVSMKNRNSLETDTVQENEHAAKKRSKRETRSPKRHSAKKSKRLASPSFHSEYNASRSYSASKSSKSLTRSISLSRSRSVSAEHSMSSILRSSSKSRYPKARSSKSRSRSSPPTSLSLSVSLGPPASSPSKAQVNRKESVDKGATPESRDVQGQQVQEIGGHSDSENTKLVNQMANTSSGNAVSVSKVQDDTGKNQNLQRDENILSRSPLEATALGISLTEIDAVGTGPSPPEVSRETLNQTNSDALATGQMVKPTAMLDSETPKTCHEHKTSVSLEEMCMALKHYGVELAEESEKHTSLESLFGSARMWPWESIYYRRVKKGPILVENYARRVAQNQEFGIVDKYIRSSSGWGEIYQDNS</sequence>
<evidence type="ECO:0000259" key="4">
    <source>
        <dbReference type="PROSITE" id="PS50102"/>
    </source>
</evidence>
<feature type="compositionally biased region" description="Polar residues" evidence="3">
    <location>
        <begin position="485"/>
        <end position="504"/>
    </location>
</feature>
<keyword evidence="1" id="KW-0863">Zinc-finger</keyword>
<feature type="region of interest" description="Disordered" evidence="3">
    <location>
        <begin position="69"/>
        <end position="120"/>
    </location>
</feature>
<feature type="compositionally biased region" description="Polar residues" evidence="3">
    <location>
        <begin position="289"/>
        <end position="332"/>
    </location>
</feature>
<evidence type="ECO:0000313" key="6">
    <source>
        <dbReference type="EMBL" id="GMN39511.1"/>
    </source>
</evidence>
<dbReference type="InterPro" id="IPR012677">
    <property type="entry name" value="Nucleotide-bd_a/b_plait_sf"/>
</dbReference>
<dbReference type="PROSITE" id="PS50102">
    <property type="entry name" value="RRM"/>
    <property type="match status" value="1"/>
</dbReference>
<proteinExistence type="predicted"/>
<evidence type="ECO:0000256" key="2">
    <source>
        <dbReference type="PROSITE-ProRule" id="PRU00176"/>
    </source>
</evidence>
<feature type="region of interest" description="Disordered" evidence="3">
    <location>
        <begin position="269"/>
        <end position="522"/>
    </location>
</feature>
<evidence type="ECO:0000259" key="5">
    <source>
        <dbReference type="PROSITE" id="PS50158"/>
    </source>
</evidence>
<organism evidence="6 7">
    <name type="scientific">Ficus carica</name>
    <name type="common">Common fig</name>
    <dbReference type="NCBI Taxonomy" id="3494"/>
    <lineage>
        <taxon>Eukaryota</taxon>
        <taxon>Viridiplantae</taxon>
        <taxon>Streptophyta</taxon>
        <taxon>Embryophyta</taxon>
        <taxon>Tracheophyta</taxon>
        <taxon>Spermatophyta</taxon>
        <taxon>Magnoliopsida</taxon>
        <taxon>eudicotyledons</taxon>
        <taxon>Gunneridae</taxon>
        <taxon>Pentapetalae</taxon>
        <taxon>rosids</taxon>
        <taxon>fabids</taxon>
        <taxon>Rosales</taxon>
        <taxon>Moraceae</taxon>
        <taxon>Ficeae</taxon>
        <taxon>Ficus</taxon>
    </lineage>
</organism>
<gene>
    <name evidence="6" type="ORF">TIFTF001_008746</name>
</gene>
<protein>
    <submittedName>
        <fullName evidence="6">Uncharacterized protein</fullName>
    </submittedName>
</protein>
<dbReference type="InterPro" id="IPR000504">
    <property type="entry name" value="RRM_dom"/>
</dbReference>
<accession>A0AA88A967</accession>
<dbReference type="SUPFAM" id="SSF57756">
    <property type="entry name" value="Retrovirus zinc finger-like domains"/>
    <property type="match status" value="1"/>
</dbReference>
<dbReference type="Proteomes" id="UP001187192">
    <property type="component" value="Unassembled WGS sequence"/>
</dbReference>
<evidence type="ECO:0000256" key="3">
    <source>
        <dbReference type="SAM" id="MobiDB-lite"/>
    </source>
</evidence>
<dbReference type="InterPro" id="IPR035979">
    <property type="entry name" value="RBD_domain_sf"/>
</dbReference>
<dbReference type="AlphaFoldDB" id="A0AA88A967"/>
<dbReference type="GO" id="GO:0008270">
    <property type="term" value="F:zinc ion binding"/>
    <property type="evidence" value="ECO:0007669"/>
    <property type="project" value="UniProtKB-KW"/>
</dbReference>
<feature type="region of interest" description="Disordered" evidence="3">
    <location>
        <begin position="203"/>
        <end position="232"/>
    </location>
</feature>
<feature type="domain" description="RRM" evidence="4">
    <location>
        <begin position="1"/>
        <end position="70"/>
    </location>
</feature>
<keyword evidence="2" id="KW-0694">RNA-binding</keyword>
<dbReference type="SMART" id="SM00360">
    <property type="entry name" value="RRM"/>
    <property type="match status" value="1"/>
</dbReference>
<keyword evidence="1" id="KW-0862">Zinc</keyword>
<evidence type="ECO:0000256" key="1">
    <source>
        <dbReference type="PROSITE-ProRule" id="PRU00047"/>
    </source>
</evidence>
<feature type="compositionally biased region" description="Low complexity" evidence="3">
    <location>
        <begin position="426"/>
        <end position="447"/>
    </location>
</feature>
<dbReference type="PANTHER" id="PTHR48038">
    <property type="entry name" value="RIBONUCLEOPROTEIN RB97D"/>
    <property type="match status" value="1"/>
</dbReference>
<dbReference type="PANTHER" id="PTHR48038:SF2">
    <property type="entry name" value="OS02G0536400 PROTEIN"/>
    <property type="match status" value="1"/>
</dbReference>